<dbReference type="RefSeq" id="WP_013805867.1">
    <property type="nucleotide sequence ID" value="NC_015564.1"/>
</dbReference>
<dbReference type="Proteomes" id="UP000009235">
    <property type="component" value="Chromosome"/>
</dbReference>
<evidence type="ECO:0000256" key="5">
    <source>
        <dbReference type="ARBA" id="ARBA00022989"/>
    </source>
</evidence>
<dbReference type="FunFam" id="2.30.30.60:FF:000001">
    <property type="entry name" value="MscS Mechanosensitive ion channel"/>
    <property type="match status" value="1"/>
</dbReference>
<feature type="transmembrane region" description="Helical" evidence="7">
    <location>
        <begin position="90"/>
        <end position="113"/>
    </location>
</feature>
<keyword evidence="3" id="KW-1003">Cell membrane</keyword>
<dbReference type="SUPFAM" id="SSF50182">
    <property type="entry name" value="Sm-like ribonucleoproteins"/>
    <property type="match status" value="1"/>
</dbReference>
<comment type="subcellular location">
    <subcellularLocation>
        <location evidence="1">Cell membrane</location>
        <topology evidence="1">Multi-pass membrane protein</topology>
    </subcellularLocation>
</comment>
<feature type="transmembrane region" description="Helical" evidence="7">
    <location>
        <begin position="119"/>
        <end position="138"/>
    </location>
</feature>
<organism evidence="9 10">
    <name type="scientific">Hoyosella subflava (strain DSM 45089 / JCM 17490 / NBRC 109087 / DQS3-9A1)</name>
    <name type="common">Amycolicicoccus subflavus</name>
    <dbReference type="NCBI Taxonomy" id="443218"/>
    <lineage>
        <taxon>Bacteria</taxon>
        <taxon>Bacillati</taxon>
        <taxon>Actinomycetota</taxon>
        <taxon>Actinomycetes</taxon>
        <taxon>Mycobacteriales</taxon>
        <taxon>Hoyosellaceae</taxon>
        <taxon>Hoyosella</taxon>
    </lineage>
</organism>
<dbReference type="EMBL" id="CP002786">
    <property type="protein sequence ID" value="AEF39518.1"/>
    <property type="molecule type" value="Genomic_DNA"/>
</dbReference>
<name>F6EQ95_HOYSD</name>
<keyword evidence="6 7" id="KW-0472">Membrane</keyword>
<dbReference type="InterPro" id="IPR010920">
    <property type="entry name" value="LSM_dom_sf"/>
</dbReference>
<dbReference type="GO" id="GO:0005886">
    <property type="term" value="C:plasma membrane"/>
    <property type="evidence" value="ECO:0007669"/>
    <property type="project" value="UniProtKB-SubCell"/>
</dbReference>
<keyword evidence="5 7" id="KW-1133">Transmembrane helix</keyword>
<dbReference type="AlphaFoldDB" id="F6EQ95"/>
<dbReference type="GO" id="GO:0008381">
    <property type="term" value="F:mechanosensitive monoatomic ion channel activity"/>
    <property type="evidence" value="ECO:0007669"/>
    <property type="project" value="InterPro"/>
</dbReference>
<dbReference type="Gene3D" id="3.30.70.100">
    <property type="match status" value="1"/>
</dbReference>
<keyword evidence="10" id="KW-1185">Reference proteome</keyword>
<evidence type="ECO:0000313" key="9">
    <source>
        <dbReference type="EMBL" id="AEF39518.1"/>
    </source>
</evidence>
<evidence type="ECO:0000256" key="2">
    <source>
        <dbReference type="ARBA" id="ARBA00008017"/>
    </source>
</evidence>
<dbReference type="eggNOG" id="COG0668">
    <property type="taxonomic scope" value="Bacteria"/>
</dbReference>
<evidence type="ECO:0000256" key="1">
    <source>
        <dbReference type="ARBA" id="ARBA00004651"/>
    </source>
</evidence>
<dbReference type="HOGENOM" id="CLU_037945_8_1_11"/>
<dbReference type="KEGG" id="asd:AS9A_1066"/>
<dbReference type="InterPro" id="IPR023408">
    <property type="entry name" value="MscS_beta-dom_sf"/>
</dbReference>
<feature type="domain" description="Mechanosensitive ion channel MscS" evidence="8">
    <location>
        <begin position="137"/>
        <end position="200"/>
    </location>
</feature>
<dbReference type="STRING" id="443218.AS9A_1066"/>
<sequence>MVGVLTNVTEAFEWTETSREWLIAKPIEAASYIVVALILRWVAHRLIDRATRRSGRRILPAAVRRNGDVRVLDQARRDERNAQRRKTIASVFKSTVTLMLFTWVALTILTIVGINVAPFIASAGVIGIALGWGAQSLVRDFLSGIFMLLEDQYGVGDIVDFGEAVGTVEHVGLRVTTLRALNGTVWYVRNGEVLRVGNHSQGYAVAVVDIALARPVNVGKATRIAEQTALSAAKDDAIRDDVLETPTLLGVDSTTAYTVTIRVTATVRAGSQWGVQRYLTQRILSDLADADIVTHDAPPEATDASKGTVPAQG</sequence>
<comment type="similarity">
    <text evidence="2">Belongs to the MscS (TC 1.A.23) family.</text>
</comment>
<keyword evidence="4 7" id="KW-0812">Transmembrane</keyword>
<dbReference type="InterPro" id="IPR011066">
    <property type="entry name" value="MscS_channel_C_sf"/>
</dbReference>
<accession>F6EQ95</accession>
<proteinExistence type="inferred from homology"/>
<dbReference type="InterPro" id="IPR011014">
    <property type="entry name" value="MscS_channel_TM-2"/>
</dbReference>
<dbReference type="Pfam" id="PF00924">
    <property type="entry name" value="MS_channel_2nd"/>
    <property type="match status" value="1"/>
</dbReference>
<evidence type="ECO:0000259" key="8">
    <source>
        <dbReference type="Pfam" id="PF00924"/>
    </source>
</evidence>
<feature type="transmembrane region" description="Helical" evidence="7">
    <location>
        <begin position="29"/>
        <end position="47"/>
    </location>
</feature>
<protein>
    <submittedName>
        <fullName evidence="9">Putative MscS family transporter</fullName>
    </submittedName>
</protein>
<evidence type="ECO:0000256" key="6">
    <source>
        <dbReference type="ARBA" id="ARBA00023136"/>
    </source>
</evidence>
<evidence type="ECO:0000256" key="7">
    <source>
        <dbReference type="SAM" id="Phobius"/>
    </source>
</evidence>
<gene>
    <name evidence="9" type="ordered locus">AS9A_1066</name>
</gene>
<dbReference type="OrthoDB" id="4638917at2"/>
<dbReference type="SUPFAM" id="SSF82861">
    <property type="entry name" value="Mechanosensitive channel protein MscS (YggB), transmembrane region"/>
    <property type="match status" value="1"/>
</dbReference>
<dbReference type="InterPro" id="IPR045276">
    <property type="entry name" value="YbiO_bact"/>
</dbReference>
<dbReference type="SUPFAM" id="SSF82689">
    <property type="entry name" value="Mechanosensitive channel protein MscS (YggB), C-terminal domain"/>
    <property type="match status" value="1"/>
</dbReference>
<evidence type="ECO:0000256" key="4">
    <source>
        <dbReference type="ARBA" id="ARBA00022692"/>
    </source>
</evidence>
<reference evidence="9 10" key="1">
    <citation type="journal article" date="2011" name="J. Bacteriol.">
        <title>Complete genome sequence of Amycolicicoccus subflavus DQS3-9A1T, an actinomycete isolated from crude oil-polluted soil.</title>
        <authorList>
            <person name="Cai M."/>
            <person name="Chen W.M."/>
            <person name="Nie Y."/>
            <person name="Chi C.Q."/>
            <person name="Wang Y.N."/>
            <person name="Tang Y.Q."/>
            <person name="Li G.Y."/>
            <person name="Wu X.L."/>
        </authorList>
    </citation>
    <scope>NUCLEOTIDE SEQUENCE [LARGE SCALE GENOMIC DNA]</scope>
    <source>
        <strain evidence="10">DSM 45089 / DQS3-9A1</strain>
    </source>
</reference>
<dbReference type="Gene3D" id="1.10.287.1260">
    <property type="match status" value="1"/>
</dbReference>
<evidence type="ECO:0000313" key="10">
    <source>
        <dbReference type="Proteomes" id="UP000009235"/>
    </source>
</evidence>
<dbReference type="InterPro" id="IPR006685">
    <property type="entry name" value="MscS_channel_2nd"/>
</dbReference>
<dbReference type="Gene3D" id="2.30.30.60">
    <property type="match status" value="1"/>
</dbReference>
<dbReference type="PANTHER" id="PTHR30460:SF0">
    <property type="entry name" value="MODERATE CONDUCTANCE MECHANOSENSITIVE CHANNEL YBIO"/>
    <property type="match status" value="1"/>
</dbReference>
<evidence type="ECO:0000256" key="3">
    <source>
        <dbReference type="ARBA" id="ARBA00022475"/>
    </source>
</evidence>
<dbReference type="PANTHER" id="PTHR30460">
    <property type="entry name" value="MODERATE CONDUCTANCE MECHANOSENSITIVE CHANNEL YBIO"/>
    <property type="match status" value="1"/>
</dbReference>